<dbReference type="Gene3D" id="1.10.287.1060">
    <property type="entry name" value="ESAT-6-like"/>
    <property type="match status" value="1"/>
</dbReference>
<accession>A0A915CLU0</accession>
<dbReference type="Pfam" id="PF03357">
    <property type="entry name" value="Snf7"/>
    <property type="match status" value="1"/>
</dbReference>
<feature type="signal peptide" evidence="3">
    <location>
        <begin position="1"/>
        <end position="22"/>
    </location>
</feature>
<sequence length="256" mass="28949">MYKFVVLCTLIFLLTAPQISFADVDGVLNGYGIKKNQEMLSGLQSQVAQNADMLQRILERGRPDPQAAIEKLADVEELLLKKQVNLEEKIKTELATAKKHGTKNKRMALQALRRKKNHEKELDHVDGVLNTITQQKNALENATMNADVMQVMSSSSKALKNAHGNMSVEKIESMMDEVSEGLEEADAVRDAFASANDYDVDELEQELEQLQREEEDQQMVKHKFPVTPVSNPTRKVEESYTDEEEKELQKLASWST</sequence>
<feature type="region of interest" description="Disordered" evidence="2">
    <location>
        <begin position="211"/>
        <end position="256"/>
    </location>
</feature>
<evidence type="ECO:0000313" key="4">
    <source>
        <dbReference type="Proteomes" id="UP000887574"/>
    </source>
</evidence>
<evidence type="ECO:0000313" key="5">
    <source>
        <dbReference type="WBParaSite" id="jg10333"/>
    </source>
</evidence>
<dbReference type="GO" id="GO:0009898">
    <property type="term" value="C:cytoplasmic side of plasma membrane"/>
    <property type="evidence" value="ECO:0007669"/>
    <property type="project" value="TreeGrafter"/>
</dbReference>
<dbReference type="GO" id="GO:0032511">
    <property type="term" value="P:late endosome to vacuole transport via multivesicular body sorting pathway"/>
    <property type="evidence" value="ECO:0007669"/>
    <property type="project" value="TreeGrafter"/>
</dbReference>
<evidence type="ECO:0000256" key="2">
    <source>
        <dbReference type="SAM" id="MobiDB-lite"/>
    </source>
</evidence>
<dbReference type="WBParaSite" id="jg10333">
    <property type="protein sequence ID" value="jg10333"/>
    <property type="gene ID" value="jg10333"/>
</dbReference>
<dbReference type="GO" id="GO:0006900">
    <property type="term" value="P:vesicle budding from membrane"/>
    <property type="evidence" value="ECO:0007669"/>
    <property type="project" value="TreeGrafter"/>
</dbReference>
<dbReference type="GO" id="GO:0005771">
    <property type="term" value="C:multivesicular body"/>
    <property type="evidence" value="ECO:0007669"/>
    <property type="project" value="TreeGrafter"/>
</dbReference>
<feature type="chain" id="PRO_5036977606" evidence="3">
    <location>
        <begin position="23"/>
        <end position="256"/>
    </location>
</feature>
<keyword evidence="3" id="KW-0732">Signal</keyword>
<comment type="similarity">
    <text evidence="1">Belongs to the SNF7 family.</text>
</comment>
<protein>
    <submittedName>
        <fullName evidence="5">Charged multivesicular body protein 4b</fullName>
    </submittedName>
</protein>
<dbReference type="InterPro" id="IPR005024">
    <property type="entry name" value="Snf7_fam"/>
</dbReference>
<dbReference type="PANTHER" id="PTHR22761">
    <property type="entry name" value="CHARGED MULTIVESICULAR BODY PROTEIN"/>
    <property type="match status" value="1"/>
</dbReference>
<proteinExistence type="inferred from homology"/>
<dbReference type="PANTHER" id="PTHR22761:SF78">
    <property type="entry name" value="CHARGED MULTIVESICULAR BODY PROTEIN 4B"/>
    <property type="match status" value="1"/>
</dbReference>
<organism evidence="4 5">
    <name type="scientific">Ditylenchus dipsaci</name>
    <dbReference type="NCBI Taxonomy" id="166011"/>
    <lineage>
        <taxon>Eukaryota</taxon>
        <taxon>Metazoa</taxon>
        <taxon>Ecdysozoa</taxon>
        <taxon>Nematoda</taxon>
        <taxon>Chromadorea</taxon>
        <taxon>Rhabditida</taxon>
        <taxon>Tylenchina</taxon>
        <taxon>Tylenchomorpha</taxon>
        <taxon>Sphaerularioidea</taxon>
        <taxon>Anguinidae</taxon>
        <taxon>Anguininae</taxon>
        <taxon>Ditylenchus</taxon>
    </lineage>
</organism>
<keyword evidence="4" id="KW-1185">Reference proteome</keyword>
<dbReference type="Proteomes" id="UP000887574">
    <property type="component" value="Unplaced"/>
</dbReference>
<name>A0A915CLU0_9BILA</name>
<dbReference type="AlphaFoldDB" id="A0A915CLU0"/>
<dbReference type="GO" id="GO:0000815">
    <property type="term" value="C:ESCRT III complex"/>
    <property type="evidence" value="ECO:0007669"/>
    <property type="project" value="TreeGrafter"/>
</dbReference>
<evidence type="ECO:0000256" key="1">
    <source>
        <dbReference type="ARBA" id="ARBA00006190"/>
    </source>
</evidence>
<reference evidence="5" key="1">
    <citation type="submission" date="2022-11" db="UniProtKB">
        <authorList>
            <consortium name="WormBaseParasite"/>
        </authorList>
    </citation>
    <scope>IDENTIFICATION</scope>
</reference>
<evidence type="ECO:0000256" key="3">
    <source>
        <dbReference type="SAM" id="SignalP"/>
    </source>
</evidence>